<dbReference type="SUPFAM" id="SSF53098">
    <property type="entry name" value="Ribonuclease H-like"/>
    <property type="match status" value="1"/>
</dbReference>
<evidence type="ECO:0000313" key="2">
    <source>
        <dbReference type="EnsemblPlants" id="TuG1812G0700002792.01.T01.cds260298"/>
    </source>
</evidence>
<evidence type="ECO:0000313" key="3">
    <source>
        <dbReference type="Proteomes" id="UP000015106"/>
    </source>
</evidence>
<organism evidence="2 3">
    <name type="scientific">Triticum urartu</name>
    <name type="common">Red wild einkorn</name>
    <name type="synonym">Crithodium urartu</name>
    <dbReference type="NCBI Taxonomy" id="4572"/>
    <lineage>
        <taxon>Eukaryota</taxon>
        <taxon>Viridiplantae</taxon>
        <taxon>Streptophyta</taxon>
        <taxon>Embryophyta</taxon>
        <taxon>Tracheophyta</taxon>
        <taxon>Spermatophyta</taxon>
        <taxon>Magnoliopsida</taxon>
        <taxon>Liliopsida</taxon>
        <taxon>Poales</taxon>
        <taxon>Poaceae</taxon>
        <taxon>BOP clade</taxon>
        <taxon>Pooideae</taxon>
        <taxon>Triticodae</taxon>
        <taxon>Triticeae</taxon>
        <taxon>Triticinae</taxon>
        <taxon>Triticum</taxon>
    </lineage>
</organism>
<dbReference type="PANTHER" id="PTHR32166">
    <property type="entry name" value="OSJNBA0013A04.12 PROTEIN"/>
    <property type="match status" value="1"/>
</dbReference>
<protein>
    <recommendedName>
        <fullName evidence="1">DUF659 domain-containing protein</fullName>
    </recommendedName>
</protein>
<dbReference type="Proteomes" id="UP000015106">
    <property type="component" value="Chromosome 7"/>
</dbReference>
<dbReference type="EnsemblPlants" id="TuG1812G0700002792.01.T01">
    <property type="protein sequence ID" value="TuG1812G0700002792.01.T01.cds260298"/>
    <property type="gene ID" value="TuG1812G0700002792.01"/>
</dbReference>
<dbReference type="PANTHER" id="PTHR32166:SF122">
    <property type="entry name" value="OS09G0499600 PROTEIN"/>
    <property type="match status" value="1"/>
</dbReference>
<evidence type="ECO:0000259" key="1">
    <source>
        <dbReference type="Pfam" id="PF04937"/>
    </source>
</evidence>
<dbReference type="Pfam" id="PF04937">
    <property type="entry name" value="DUF659"/>
    <property type="match status" value="1"/>
</dbReference>
<proteinExistence type="predicted"/>
<keyword evidence="3" id="KW-1185">Reference proteome</keyword>
<name>A0A8R7R0G4_TRIUA</name>
<dbReference type="Gramene" id="TuG1812G0700002792.01.T01">
    <property type="protein sequence ID" value="TuG1812G0700002792.01.T01.cds260298"/>
    <property type="gene ID" value="TuG1812G0700002792.01"/>
</dbReference>
<dbReference type="Proteomes" id="UP000015106">
    <property type="component" value="Chromosome 2"/>
</dbReference>
<reference evidence="3" key="1">
    <citation type="journal article" date="2013" name="Nature">
        <title>Draft genome of the wheat A-genome progenitor Triticum urartu.</title>
        <authorList>
            <person name="Ling H.Q."/>
            <person name="Zhao S."/>
            <person name="Liu D."/>
            <person name="Wang J."/>
            <person name="Sun H."/>
            <person name="Zhang C."/>
            <person name="Fan H."/>
            <person name="Li D."/>
            <person name="Dong L."/>
            <person name="Tao Y."/>
            <person name="Gao C."/>
            <person name="Wu H."/>
            <person name="Li Y."/>
            <person name="Cui Y."/>
            <person name="Guo X."/>
            <person name="Zheng S."/>
            <person name="Wang B."/>
            <person name="Yu K."/>
            <person name="Liang Q."/>
            <person name="Yang W."/>
            <person name="Lou X."/>
            <person name="Chen J."/>
            <person name="Feng M."/>
            <person name="Jian J."/>
            <person name="Zhang X."/>
            <person name="Luo G."/>
            <person name="Jiang Y."/>
            <person name="Liu J."/>
            <person name="Wang Z."/>
            <person name="Sha Y."/>
            <person name="Zhang B."/>
            <person name="Wu H."/>
            <person name="Tang D."/>
            <person name="Shen Q."/>
            <person name="Xue P."/>
            <person name="Zou S."/>
            <person name="Wang X."/>
            <person name="Liu X."/>
            <person name="Wang F."/>
            <person name="Yang Y."/>
            <person name="An X."/>
            <person name="Dong Z."/>
            <person name="Zhang K."/>
            <person name="Zhang X."/>
            <person name="Luo M.C."/>
            <person name="Dvorak J."/>
            <person name="Tong Y."/>
            <person name="Wang J."/>
            <person name="Yang H."/>
            <person name="Li Z."/>
            <person name="Wang D."/>
            <person name="Zhang A."/>
            <person name="Wang J."/>
        </authorList>
    </citation>
    <scope>NUCLEOTIDE SEQUENCE</scope>
    <source>
        <strain evidence="3">cv. G1812</strain>
    </source>
</reference>
<sequence>MIEMIGNFGKGFKPPSYHEVRVKFLKLEVKRTMNFLSEYKEEWKKTGCTIMSDGWTHKKKRSIYNFLVNSPKGTVFLTSIDTSDISKTTDKVFEMLDDIVEQVGEDNVVQIVTDNAANYKAAGELLMEKRKKLFWTPCAAHCIDLILEDFEKKIKMHQTTITKGRKITTYIYSRTMVLSWLREFTRGKDLVRSAVTRFATAYLTLGCLHEHKGALINMFT</sequence>
<reference evidence="2" key="3">
    <citation type="submission" date="2022-06" db="UniProtKB">
        <authorList>
            <consortium name="EnsemblPlants"/>
        </authorList>
    </citation>
    <scope>IDENTIFICATION</scope>
</reference>
<dbReference type="Gramene" id="TuG1812G0200002326.01.T01">
    <property type="protein sequence ID" value="TuG1812G0200002326.01.T01.cds283694"/>
    <property type="gene ID" value="TuG1812G0200002326.01"/>
</dbReference>
<dbReference type="AlphaFoldDB" id="A0A8R7R0G4"/>
<accession>A0A8R7R0G4</accession>
<dbReference type="InterPro" id="IPR007021">
    <property type="entry name" value="DUF659"/>
</dbReference>
<feature type="domain" description="DUF659" evidence="1">
    <location>
        <begin position="15"/>
        <end position="167"/>
    </location>
</feature>
<dbReference type="InterPro" id="IPR012337">
    <property type="entry name" value="RNaseH-like_sf"/>
</dbReference>
<reference evidence="2" key="2">
    <citation type="submission" date="2018-03" db="EMBL/GenBank/DDBJ databases">
        <title>The Triticum urartu genome reveals the dynamic nature of wheat genome evolution.</title>
        <authorList>
            <person name="Ling H."/>
            <person name="Ma B."/>
            <person name="Shi X."/>
            <person name="Liu H."/>
            <person name="Dong L."/>
            <person name="Sun H."/>
            <person name="Cao Y."/>
            <person name="Gao Q."/>
            <person name="Zheng S."/>
            <person name="Li Y."/>
            <person name="Yu Y."/>
            <person name="Du H."/>
            <person name="Qi M."/>
            <person name="Li Y."/>
            <person name="Yu H."/>
            <person name="Cui Y."/>
            <person name="Wang N."/>
            <person name="Chen C."/>
            <person name="Wu H."/>
            <person name="Zhao Y."/>
            <person name="Zhang J."/>
            <person name="Li Y."/>
            <person name="Zhou W."/>
            <person name="Zhang B."/>
            <person name="Hu W."/>
            <person name="Eijk M."/>
            <person name="Tang J."/>
            <person name="Witsenboer H."/>
            <person name="Zhao S."/>
            <person name="Li Z."/>
            <person name="Zhang A."/>
            <person name="Wang D."/>
            <person name="Liang C."/>
        </authorList>
    </citation>
    <scope>NUCLEOTIDE SEQUENCE [LARGE SCALE GENOMIC DNA]</scope>
    <source>
        <strain evidence="2">cv. G1812</strain>
    </source>
</reference>
<dbReference type="EnsemblPlants" id="TuG1812G0200002326.01.T01">
    <property type="protein sequence ID" value="TuG1812G0200002326.01.T01.cds283694"/>
    <property type="gene ID" value="TuG1812G0200002326.01"/>
</dbReference>